<protein>
    <recommendedName>
        <fullName evidence="2">Anti-sigma K factor RskA C-terminal domain-containing protein</fullName>
    </recommendedName>
</protein>
<dbReference type="Pfam" id="PF10099">
    <property type="entry name" value="RskA_C"/>
    <property type="match status" value="1"/>
</dbReference>
<feature type="domain" description="Anti-sigma K factor RskA C-terminal" evidence="2">
    <location>
        <begin position="109"/>
        <end position="239"/>
    </location>
</feature>
<evidence type="ECO:0000256" key="1">
    <source>
        <dbReference type="SAM" id="Phobius"/>
    </source>
</evidence>
<name>Q2NDN7_ERYLH</name>
<dbReference type="KEGG" id="eli:ELI_00560"/>
<keyword evidence="1" id="KW-1133">Transmembrane helix</keyword>
<dbReference type="OrthoDB" id="9816387at2"/>
<dbReference type="RefSeq" id="WP_011413082.1">
    <property type="nucleotide sequence ID" value="NC_007722.1"/>
</dbReference>
<evidence type="ECO:0000313" key="3">
    <source>
        <dbReference type="EMBL" id="ABC62204.1"/>
    </source>
</evidence>
<reference evidence="4" key="1">
    <citation type="journal article" date="2009" name="J. Bacteriol.">
        <title>Complete genome sequence of Erythrobacter litoralis HTCC2594.</title>
        <authorList>
            <person name="Oh H.M."/>
            <person name="Giovannoni S.J."/>
            <person name="Ferriera S."/>
            <person name="Johnson J."/>
            <person name="Cho J.C."/>
        </authorList>
    </citation>
    <scope>NUCLEOTIDE SEQUENCE [LARGE SCALE GENOMIC DNA]</scope>
    <source>
        <strain evidence="4">HTCC2594</strain>
    </source>
</reference>
<dbReference type="HOGENOM" id="CLU_075065_0_0_5"/>
<sequence>MADTASLHEDDFLLAGELSLGVLEGEELSTARRLQLSDTAFAAAVEWWDERLARMAEADLALVPSGDVLRGIHATLDRIEGEGDTAQITFEQPGRRPAGWSIGLAALGTAMAAAALVLFLSTPETITQPPLVEQPAEGPQLVAQLADENSGRRLASVIDPARGRLSVNASGLSPEAGQIAELWVIPADGVPRSLGEIPGQGSFTRDLDASEASLIAAGASLAVTFEQDEGIRHQEPSPPILLVGQLDEV</sequence>
<dbReference type="EMBL" id="CP000157">
    <property type="protein sequence ID" value="ABC62204.1"/>
    <property type="molecule type" value="Genomic_DNA"/>
</dbReference>
<dbReference type="eggNOG" id="COG5343">
    <property type="taxonomic scope" value="Bacteria"/>
</dbReference>
<evidence type="ECO:0000259" key="2">
    <source>
        <dbReference type="Pfam" id="PF10099"/>
    </source>
</evidence>
<gene>
    <name evidence="3" type="ordered locus">ELI_00560</name>
</gene>
<dbReference type="GO" id="GO:0005886">
    <property type="term" value="C:plasma membrane"/>
    <property type="evidence" value="ECO:0007669"/>
    <property type="project" value="InterPro"/>
</dbReference>
<dbReference type="AlphaFoldDB" id="Q2NDN7"/>
<accession>Q2NDN7</accession>
<evidence type="ECO:0000313" key="4">
    <source>
        <dbReference type="Proteomes" id="UP000008808"/>
    </source>
</evidence>
<dbReference type="InterPro" id="IPR018764">
    <property type="entry name" value="RskA_C"/>
</dbReference>
<keyword evidence="4" id="KW-1185">Reference proteome</keyword>
<organism evidence="3 4">
    <name type="scientific">Erythrobacter litoralis (strain HTCC2594)</name>
    <dbReference type="NCBI Taxonomy" id="314225"/>
    <lineage>
        <taxon>Bacteria</taxon>
        <taxon>Pseudomonadati</taxon>
        <taxon>Pseudomonadota</taxon>
        <taxon>Alphaproteobacteria</taxon>
        <taxon>Sphingomonadales</taxon>
        <taxon>Erythrobacteraceae</taxon>
        <taxon>Erythrobacter/Porphyrobacter group</taxon>
        <taxon>Erythrobacter</taxon>
    </lineage>
</organism>
<dbReference type="STRING" id="314225.ELI_00560"/>
<proteinExistence type="predicted"/>
<feature type="transmembrane region" description="Helical" evidence="1">
    <location>
        <begin position="98"/>
        <end position="120"/>
    </location>
</feature>
<keyword evidence="1" id="KW-0472">Membrane</keyword>
<keyword evidence="1" id="KW-0812">Transmembrane</keyword>
<dbReference type="Proteomes" id="UP000008808">
    <property type="component" value="Chromosome"/>
</dbReference>